<reference evidence="3" key="1">
    <citation type="submission" date="2025-08" db="UniProtKB">
        <authorList>
            <consortium name="RefSeq"/>
        </authorList>
    </citation>
    <scope>IDENTIFICATION</scope>
    <source>
        <tissue evidence="3">Muscle</tissue>
    </source>
</reference>
<keyword evidence="2" id="KW-1185">Reference proteome</keyword>
<evidence type="ECO:0000313" key="3">
    <source>
        <dbReference type="RefSeq" id="XP_010795579.1"/>
    </source>
</evidence>
<feature type="non-terminal residue" evidence="3">
    <location>
        <position position="225"/>
    </location>
</feature>
<dbReference type="AlphaFoldDB" id="A0A6I9Q612"/>
<protein>
    <submittedName>
        <fullName evidence="3">MYCBP-associated protein-like</fullName>
    </submittedName>
</protein>
<sequence>LQYLYQPVEDLKRLSQEVQPGSSWDLSVDTLRQVVLSLPKHESAQEQSLARINSLILQLSEPPQLKQQQLTAGTIGQQLWRELLGTMAGEAMWLRDVMGLPERDTQIHEKEEPPISDADMADTKDEKSEKKGGAAAKEERSGVKSRVKEDSKVESKSATTEKSVEDSKKKGKRREDVVKSSKEKQGKETASLTDTTSQSVSQEFIKDPNVEPEAMGIYKRLLHSK</sequence>
<dbReference type="GeneID" id="104967754"/>
<feature type="compositionally biased region" description="Polar residues" evidence="1">
    <location>
        <begin position="188"/>
        <end position="202"/>
    </location>
</feature>
<gene>
    <name evidence="3" type="primary">LOC104967754</name>
</gene>
<dbReference type="KEGG" id="ncc:104967754"/>
<dbReference type="InterPro" id="IPR032707">
    <property type="entry name" value="MYCBPAP"/>
</dbReference>
<feature type="compositionally biased region" description="Basic and acidic residues" evidence="1">
    <location>
        <begin position="162"/>
        <end position="187"/>
    </location>
</feature>
<organism evidence="2 3">
    <name type="scientific">Notothenia coriiceps</name>
    <name type="common">black rockcod</name>
    <dbReference type="NCBI Taxonomy" id="8208"/>
    <lineage>
        <taxon>Eukaryota</taxon>
        <taxon>Metazoa</taxon>
        <taxon>Chordata</taxon>
        <taxon>Craniata</taxon>
        <taxon>Vertebrata</taxon>
        <taxon>Euteleostomi</taxon>
        <taxon>Actinopterygii</taxon>
        <taxon>Neopterygii</taxon>
        <taxon>Teleostei</taxon>
        <taxon>Neoteleostei</taxon>
        <taxon>Acanthomorphata</taxon>
        <taxon>Eupercaria</taxon>
        <taxon>Perciformes</taxon>
        <taxon>Notothenioidei</taxon>
        <taxon>Nototheniidae</taxon>
        <taxon>Notothenia</taxon>
    </lineage>
</organism>
<dbReference type="Proteomes" id="UP000504611">
    <property type="component" value="Unplaced"/>
</dbReference>
<proteinExistence type="predicted"/>
<evidence type="ECO:0000256" key="1">
    <source>
        <dbReference type="SAM" id="MobiDB-lite"/>
    </source>
</evidence>
<accession>A0A6I9Q612</accession>
<dbReference type="RefSeq" id="XP_010795579.1">
    <property type="nucleotide sequence ID" value="XM_010797277.1"/>
</dbReference>
<feature type="region of interest" description="Disordered" evidence="1">
    <location>
        <begin position="105"/>
        <end position="225"/>
    </location>
</feature>
<name>A0A6I9Q612_9TELE</name>
<dbReference type="PANTHER" id="PTHR48421:SF1">
    <property type="entry name" value="MYCBP-ASSOCIATED PROTEIN"/>
    <property type="match status" value="1"/>
</dbReference>
<feature type="non-terminal residue" evidence="3">
    <location>
        <position position="1"/>
    </location>
</feature>
<dbReference type="OrthoDB" id="10263316at2759"/>
<dbReference type="PANTHER" id="PTHR48421">
    <property type="entry name" value="MYCBP-ASSOCIATED PROTEIN"/>
    <property type="match status" value="1"/>
</dbReference>
<evidence type="ECO:0000313" key="2">
    <source>
        <dbReference type="Proteomes" id="UP000504611"/>
    </source>
</evidence>
<feature type="compositionally biased region" description="Basic and acidic residues" evidence="1">
    <location>
        <begin position="121"/>
        <end position="155"/>
    </location>
</feature>